<name>A0ABS8V534_DATST</name>
<sequence length="116" mass="12614">PCLGCDVFALCGGTPMLNSPGQSIPSGGTLTPYTWHTISFLHRPPSGYQITFSAPLETNGAVGIVAPDLILFQPPPKDEAPFPLSYLEDIVPVQPKQIDQISRHLTWLANTESELW</sequence>
<evidence type="ECO:0000313" key="2">
    <source>
        <dbReference type="Proteomes" id="UP000823775"/>
    </source>
</evidence>
<reference evidence="1 2" key="1">
    <citation type="journal article" date="2021" name="BMC Genomics">
        <title>Datura genome reveals duplications of psychoactive alkaloid biosynthetic genes and high mutation rate following tissue culture.</title>
        <authorList>
            <person name="Rajewski A."/>
            <person name="Carter-House D."/>
            <person name="Stajich J."/>
            <person name="Litt A."/>
        </authorList>
    </citation>
    <scope>NUCLEOTIDE SEQUENCE [LARGE SCALE GENOMIC DNA]</scope>
    <source>
        <strain evidence="1">AR-01</strain>
    </source>
</reference>
<keyword evidence="2" id="KW-1185">Reference proteome</keyword>
<comment type="caution">
    <text evidence="1">The sequence shown here is derived from an EMBL/GenBank/DDBJ whole genome shotgun (WGS) entry which is preliminary data.</text>
</comment>
<protein>
    <submittedName>
        <fullName evidence="1">Uncharacterized protein</fullName>
    </submittedName>
</protein>
<organism evidence="1 2">
    <name type="scientific">Datura stramonium</name>
    <name type="common">Jimsonweed</name>
    <name type="synonym">Common thornapple</name>
    <dbReference type="NCBI Taxonomy" id="4076"/>
    <lineage>
        <taxon>Eukaryota</taxon>
        <taxon>Viridiplantae</taxon>
        <taxon>Streptophyta</taxon>
        <taxon>Embryophyta</taxon>
        <taxon>Tracheophyta</taxon>
        <taxon>Spermatophyta</taxon>
        <taxon>Magnoliopsida</taxon>
        <taxon>eudicotyledons</taxon>
        <taxon>Gunneridae</taxon>
        <taxon>Pentapetalae</taxon>
        <taxon>asterids</taxon>
        <taxon>lamiids</taxon>
        <taxon>Solanales</taxon>
        <taxon>Solanaceae</taxon>
        <taxon>Solanoideae</taxon>
        <taxon>Datureae</taxon>
        <taxon>Datura</taxon>
    </lineage>
</organism>
<proteinExistence type="predicted"/>
<accession>A0ABS8V534</accession>
<gene>
    <name evidence="1" type="ORF">HAX54_027647</name>
</gene>
<evidence type="ECO:0000313" key="1">
    <source>
        <dbReference type="EMBL" id="MCD9641461.1"/>
    </source>
</evidence>
<feature type="non-terminal residue" evidence="1">
    <location>
        <position position="1"/>
    </location>
</feature>
<dbReference type="Proteomes" id="UP000823775">
    <property type="component" value="Unassembled WGS sequence"/>
</dbReference>
<dbReference type="EMBL" id="JACEIK010003369">
    <property type="protein sequence ID" value="MCD9641461.1"/>
    <property type="molecule type" value="Genomic_DNA"/>
</dbReference>